<dbReference type="SUPFAM" id="SSF51004">
    <property type="entry name" value="C-terminal (heme d1) domain of cytochrome cd1-nitrite reductase"/>
    <property type="match status" value="1"/>
</dbReference>
<dbReference type="Proteomes" id="UP000030669">
    <property type="component" value="Unassembled WGS sequence"/>
</dbReference>
<name>S7RBJ4_GLOTA</name>
<dbReference type="KEGG" id="gtr:GLOTRDRAFT_132978"/>
<dbReference type="Gene3D" id="1.20.1280.50">
    <property type="match status" value="1"/>
</dbReference>
<dbReference type="RefSeq" id="XP_007870054.1">
    <property type="nucleotide sequence ID" value="XM_007871863.1"/>
</dbReference>
<keyword evidence="3" id="KW-1185">Reference proteome</keyword>
<dbReference type="InterPro" id="IPR036047">
    <property type="entry name" value="F-box-like_dom_sf"/>
</dbReference>
<dbReference type="OMA" id="SHAHCEY"/>
<dbReference type="InterPro" id="IPR001810">
    <property type="entry name" value="F-box_dom"/>
</dbReference>
<dbReference type="GeneID" id="19302621"/>
<protein>
    <recommendedName>
        <fullName evidence="1">F-box domain-containing protein</fullName>
    </recommendedName>
</protein>
<dbReference type="CDD" id="cd09917">
    <property type="entry name" value="F-box_SF"/>
    <property type="match status" value="1"/>
</dbReference>
<dbReference type="eggNOG" id="ENOG502R1CF">
    <property type="taxonomic scope" value="Eukaryota"/>
</dbReference>
<organism evidence="2 3">
    <name type="scientific">Gloeophyllum trabeum (strain ATCC 11539 / FP-39264 / Madison 617)</name>
    <name type="common">Brown rot fungus</name>
    <dbReference type="NCBI Taxonomy" id="670483"/>
    <lineage>
        <taxon>Eukaryota</taxon>
        <taxon>Fungi</taxon>
        <taxon>Dikarya</taxon>
        <taxon>Basidiomycota</taxon>
        <taxon>Agaricomycotina</taxon>
        <taxon>Agaricomycetes</taxon>
        <taxon>Gloeophyllales</taxon>
        <taxon>Gloeophyllaceae</taxon>
        <taxon>Gloeophyllum</taxon>
    </lineage>
</organism>
<dbReference type="EMBL" id="KB469310">
    <property type="protein sequence ID" value="EPQ51610.1"/>
    <property type="molecule type" value="Genomic_DNA"/>
</dbReference>
<dbReference type="InterPro" id="IPR011048">
    <property type="entry name" value="Haem_d1_sf"/>
</dbReference>
<dbReference type="SUPFAM" id="SSF81383">
    <property type="entry name" value="F-box domain"/>
    <property type="match status" value="1"/>
</dbReference>
<dbReference type="STRING" id="670483.S7RBJ4"/>
<dbReference type="SMART" id="SM00256">
    <property type="entry name" value="FBOX"/>
    <property type="match status" value="1"/>
</dbReference>
<feature type="domain" description="F-box" evidence="1">
    <location>
        <begin position="1"/>
        <end position="46"/>
    </location>
</feature>
<sequence>MFPLPAEISLHILSYLPVSDIAALCRTSKSFNDFIEVNEATVYRQAAEWHRFVPPGLMQLEDAKARLKGSCTGGITSWKELCRCLMIIERNWAGHGTVVEGAYPPQNSSFNVHRFKIDHEQRTLISTNVDVSHPEPEGHIEVKALEDGRPLWYISHWSIRLQAHCDFSDGFLVFDRSDRPMLEVWRRSVDAYERRHGIISPAGGSLPDLSLGLIFEDLARSAHVPRLDASPNYSETLRGHFVPHGLIAIEEPVRIRAYRLVYPTLAVACQGLNPIVFLYDIRTGRMIRRIDVGEGIYDLGGTGVIAEGHARDVLYIDVNGDWVVLCMMGGMVLIPRDGEAELGGDIGTANDSAPGRLDRMIFFPSHDMELEVPQFSREGSMLLARCYGDGAEANLESPSIHRHELADLRYKTRRRVKSKFAMEHMTLKPPRNKDMPERSNALVWVGAMRLQFFIAAHLSPSGRHVAVVNGDGLLFIVVDFARVARAEAAFSQVTLKINLGEIASNLTWGDDDKRLAVVTRGGIYIIDIDPFKHGVYSESDLSSLPSRTPQVMVNRLSHFSDAGALDHVSCLQMSRTGLWVTYDAGALKTSLDDEGIREPMRSVCFVDFSDGV</sequence>
<dbReference type="HOGENOM" id="CLU_021592_0_0_1"/>
<evidence type="ECO:0000259" key="1">
    <source>
        <dbReference type="PROSITE" id="PS50181"/>
    </source>
</evidence>
<reference evidence="2 3" key="1">
    <citation type="journal article" date="2012" name="Science">
        <title>The Paleozoic origin of enzymatic lignin decomposition reconstructed from 31 fungal genomes.</title>
        <authorList>
            <person name="Floudas D."/>
            <person name="Binder M."/>
            <person name="Riley R."/>
            <person name="Barry K."/>
            <person name="Blanchette R.A."/>
            <person name="Henrissat B."/>
            <person name="Martinez A.T."/>
            <person name="Otillar R."/>
            <person name="Spatafora J.W."/>
            <person name="Yadav J.S."/>
            <person name="Aerts A."/>
            <person name="Benoit I."/>
            <person name="Boyd A."/>
            <person name="Carlson A."/>
            <person name="Copeland A."/>
            <person name="Coutinho P.M."/>
            <person name="de Vries R.P."/>
            <person name="Ferreira P."/>
            <person name="Findley K."/>
            <person name="Foster B."/>
            <person name="Gaskell J."/>
            <person name="Glotzer D."/>
            <person name="Gorecki P."/>
            <person name="Heitman J."/>
            <person name="Hesse C."/>
            <person name="Hori C."/>
            <person name="Igarashi K."/>
            <person name="Jurgens J.A."/>
            <person name="Kallen N."/>
            <person name="Kersten P."/>
            <person name="Kohler A."/>
            <person name="Kuees U."/>
            <person name="Kumar T.K.A."/>
            <person name="Kuo A."/>
            <person name="LaButti K."/>
            <person name="Larrondo L.F."/>
            <person name="Lindquist E."/>
            <person name="Ling A."/>
            <person name="Lombard V."/>
            <person name="Lucas S."/>
            <person name="Lundell T."/>
            <person name="Martin R."/>
            <person name="McLaughlin D.J."/>
            <person name="Morgenstern I."/>
            <person name="Morin E."/>
            <person name="Murat C."/>
            <person name="Nagy L.G."/>
            <person name="Nolan M."/>
            <person name="Ohm R.A."/>
            <person name="Patyshakuliyeva A."/>
            <person name="Rokas A."/>
            <person name="Ruiz-Duenas F.J."/>
            <person name="Sabat G."/>
            <person name="Salamov A."/>
            <person name="Samejima M."/>
            <person name="Schmutz J."/>
            <person name="Slot J.C."/>
            <person name="St John F."/>
            <person name="Stenlid J."/>
            <person name="Sun H."/>
            <person name="Sun S."/>
            <person name="Syed K."/>
            <person name="Tsang A."/>
            <person name="Wiebenga A."/>
            <person name="Young D."/>
            <person name="Pisabarro A."/>
            <person name="Eastwood D.C."/>
            <person name="Martin F."/>
            <person name="Cullen D."/>
            <person name="Grigoriev I.V."/>
            <person name="Hibbett D.S."/>
        </authorList>
    </citation>
    <scope>NUCLEOTIDE SEQUENCE [LARGE SCALE GENOMIC DNA]</scope>
    <source>
        <strain evidence="2 3">ATCC 11539</strain>
    </source>
</reference>
<accession>S7RBJ4</accession>
<dbReference type="Pfam" id="PF12937">
    <property type="entry name" value="F-box-like"/>
    <property type="match status" value="1"/>
</dbReference>
<proteinExistence type="predicted"/>
<evidence type="ECO:0000313" key="3">
    <source>
        <dbReference type="Proteomes" id="UP000030669"/>
    </source>
</evidence>
<dbReference type="OrthoDB" id="550575at2759"/>
<dbReference type="PROSITE" id="PS50181">
    <property type="entry name" value="FBOX"/>
    <property type="match status" value="1"/>
</dbReference>
<dbReference type="AlphaFoldDB" id="S7RBJ4"/>
<gene>
    <name evidence="2" type="ORF">GLOTRDRAFT_132978</name>
</gene>
<evidence type="ECO:0000313" key="2">
    <source>
        <dbReference type="EMBL" id="EPQ51610.1"/>
    </source>
</evidence>